<dbReference type="EMBL" id="NEXA01000286">
    <property type="protein sequence ID" value="PSN87387.1"/>
    <property type="molecule type" value="Genomic_DNA"/>
</dbReference>
<protein>
    <recommendedName>
        <fullName evidence="5">Riboflavin kinase</fullName>
        <ecNumber evidence="4">2.7.1.161</ecNumber>
    </recommendedName>
    <alternativeName>
        <fullName evidence="14">CTP-dependent riboflavin kinase</fullName>
    </alternativeName>
    <alternativeName>
        <fullName evidence="15">CTP:riboflavin 5'-phosphotransferase</fullName>
    </alternativeName>
    <alternativeName>
        <fullName evidence="13">Flavokinase</fullName>
    </alternativeName>
</protein>
<dbReference type="PANTHER" id="PTHR40706">
    <property type="entry name" value="RIBOFLAVIN KINASE"/>
    <property type="match status" value="1"/>
</dbReference>
<accession>A0A2R6ALY5</accession>
<evidence type="ECO:0000256" key="8">
    <source>
        <dbReference type="ARBA" id="ARBA00022679"/>
    </source>
</evidence>
<keyword evidence="9" id="KW-0479">Metal-binding</keyword>
<evidence type="ECO:0000256" key="2">
    <source>
        <dbReference type="ARBA" id="ARBA00005219"/>
    </source>
</evidence>
<proteinExistence type="inferred from homology"/>
<dbReference type="InterPro" id="IPR036388">
    <property type="entry name" value="WH-like_DNA-bd_sf"/>
</dbReference>
<keyword evidence="8" id="KW-0808">Transferase</keyword>
<evidence type="ECO:0000256" key="12">
    <source>
        <dbReference type="ARBA" id="ARBA00022842"/>
    </source>
</evidence>
<comment type="catalytic activity">
    <reaction evidence="16">
        <text>riboflavin + CTP = CDP + FMN + H(+)</text>
        <dbReference type="Rhea" id="RHEA:25021"/>
        <dbReference type="ChEBI" id="CHEBI:15378"/>
        <dbReference type="ChEBI" id="CHEBI:37563"/>
        <dbReference type="ChEBI" id="CHEBI:57986"/>
        <dbReference type="ChEBI" id="CHEBI:58069"/>
        <dbReference type="ChEBI" id="CHEBI:58210"/>
        <dbReference type="EC" id="2.7.1.161"/>
    </reaction>
</comment>
<keyword evidence="12" id="KW-0460">Magnesium</keyword>
<organism evidence="18 19">
    <name type="scientific">Candidatus Marsarchaeota G1 archaeon OSP_B</name>
    <dbReference type="NCBI Taxonomy" id="1978153"/>
    <lineage>
        <taxon>Archaea</taxon>
        <taxon>Candidatus Marsarchaeota</taxon>
        <taxon>Candidatus Marsarchaeota group 1</taxon>
    </lineage>
</organism>
<keyword evidence="10" id="KW-0547">Nucleotide-binding</keyword>
<evidence type="ECO:0000256" key="7">
    <source>
        <dbReference type="ARBA" id="ARBA00022643"/>
    </source>
</evidence>
<evidence type="ECO:0000313" key="18">
    <source>
        <dbReference type="EMBL" id="PSN87387.1"/>
    </source>
</evidence>
<evidence type="ECO:0000256" key="3">
    <source>
        <dbReference type="ARBA" id="ARBA00006428"/>
    </source>
</evidence>
<dbReference type="Proteomes" id="UP000240838">
    <property type="component" value="Unassembled WGS sequence"/>
</dbReference>
<dbReference type="GO" id="GO:0000166">
    <property type="term" value="F:nucleotide binding"/>
    <property type="evidence" value="ECO:0007669"/>
    <property type="project" value="UniProtKB-KW"/>
</dbReference>
<comment type="caution">
    <text evidence="18">The sequence shown here is derived from an EMBL/GenBank/DDBJ whole genome shotgun (WGS) entry which is preliminary data.</text>
</comment>
<name>A0A2R6ALY5_9ARCH</name>
<dbReference type="UniPathway" id="UPA00276">
    <property type="reaction ID" value="UER00929"/>
</dbReference>
<dbReference type="InterPro" id="IPR039063">
    <property type="entry name" value="RibK_CTP-dep"/>
</dbReference>
<dbReference type="GO" id="GO:0009231">
    <property type="term" value="P:riboflavin biosynthetic process"/>
    <property type="evidence" value="ECO:0007669"/>
    <property type="project" value="InterPro"/>
</dbReference>
<evidence type="ECO:0000259" key="17">
    <source>
        <dbReference type="Pfam" id="PF01982"/>
    </source>
</evidence>
<evidence type="ECO:0000256" key="11">
    <source>
        <dbReference type="ARBA" id="ARBA00022777"/>
    </source>
</evidence>
<feature type="domain" description="Riboflavin kinase" evidence="17">
    <location>
        <begin position="108"/>
        <end position="143"/>
    </location>
</feature>
<evidence type="ECO:0000256" key="6">
    <source>
        <dbReference type="ARBA" id="ARBA00022630"/>
    </source>
</evidence>
<evidence type="ECO:0000256" key="13">
    <source>
        <dbReference type="ARBA" id="ARBA00029789"/>
    </source>
</evidence>
<keyword evidence="11" id="KW-0418">Kinase</keyword>
<keyword evidence="7" id="KW-0288">FMN</keyword>
<sequence>MVAIKRTILGKPGERWFDFADVIVALIEFGGMNGFVRISGSSLGSLLGISQQAASKRLIKASEAGFIEKRITTMGYEFTISEKTKCQIRGFIDKIMLPLNDDKIKAVVVSGVGEGKFFLELPGYKRQFEQIYGFKPYPGTLNL</sequence>
<dbReference type="GO" id="GO:0046872">
    <property type="term" value="F:metal ion binding"/>
    <property type="evidence" value="ECO:0007669"/>
    <property type="project" value="UniProtKB-KW"/>
</dbReference>
<dbReference type="GO" id="GO:0009398">
    <property type="term" value="P:FMN biosynthetic process"/>
    <property type="evidence" value="ECO:0007669"/>
    <property type="project" value="UniProtKB-UniPathway"/>
</dbReference>
<dbReference type="Gene3D" id="1.10.10.10">
    <property type="entry name" value="Winged helix-like DNA-binding domain superfamily/Winged helix DNA-binding domain"/>
    <property type="match status" value="1"/>
</dbReference>
<evidence type="ECO:0000313" key="19">
    <source>
        <dbReference type="Proteomes" id="UP000240838"/>
    </source>
</evidence>
<dbReference type="EC" id="2.7.1.161" evidence="4"/>
<dbReference type="Pfam" id="PF01982">
    <property type="entry name" value="CTP-dep_RFKase"/>
    <property type="match status" value="1"/>
</dbReference>
<evidence type="ECO:0000256" key="14">
    <source>
        <dbReference type="ARBA" id="ARBA00030544"/>
    </source>
</evidence>
<gene>
    <name evidence="18" type="ORF">B9P99_06570</name>
</gene>
<evidence type="ECO:0000256" key="5">
    <source>
        <dbReference type="ARBA" id="ARBA00017394"/>
    </source>
</evidence>
<reference evidence="18 19" key="1">
    <citation type="submission" date="2017-04" db="EMBL/GenBank/DDBJ databases">
        <title>Novel microbial lineages endemic to geothermal iron-oxide mats fill important gaps in the evolutionary history of Archaea.</title>
        <authorList>
            <person name="Jay Z.J."/>
            <person name="Beam J.P."/>
            <person name="Dlakic M."/>
            <person name="Rusch D.B."/>
            <person name="Kozubal M.A."/>
            <person name="Inskeep W.P."/>
        </authorList>
    </citation>
    <scope>NUCLEOTIDE SEQUENCE [LARGE SCALE GENOMIC DNA]</scope>
    <source>
        <strain evidence="18">OSP_B</strain>
    </source>
</reference>
<dbReference type="Gene3D" id="2.40.30.30">
    <property type="entry name" value="Riboflavin kinase-like"/>
    <property type="match status" value="1"/>
</dbReference>
<dbReference type="GO" id="GO:0008531">
    <property type="term" value="F:riboflavin kinase activity"/>
    <property type="evidence" value="ECO:0007669"/>
    <property type="project" value="InterPro"/>
</dbReference>
<evidence type="ECO:0000256" key="10">
    <source>
        <dbReference type="ARBA" id="ARBA00022741"/>
    </source>
</evidence>
<evidence type="ECO:0000256" key="1">
    <source>
        <dbReference type="ARBA" id="ARBA00001946"/>
    </source>
</evidence>
<evidence type="ECO:0000256" key="4">
    <source>
        <dbReference type="ARBA" id="ARBA00011987"/>
    </source>
</evidence>
<evidence type="ECO:0000256" key="9">
    <source>
        <dbReference type="ARBA" id="ARBA00022723"/>
    </source>
</evidence>
<evidence type="ECO:0000256" key="16">
    <source>
        <dbReference type="ARBA" id="ARBA00047857"/>
    </source>
</evidence>
<comment type="similarity">
    <text evidence="3">Belongs to the archaeal riboflavin kinase family.</text>
</comment>
<dbReference type="PANTHER" id="PTHR40706:SF1">
    <property type="entry name" value="RIBOFLAVIN KINASE"/>
    <property type="match status" value="1"/>
</dbReference>
<keyword evidence="6" id="KW-0285">Flavoprotein</keyword>
<dbReference type="InterPro" id="IPR023465">
    <property type="entry name" value="Riboflavin_kinase_dom_sf"/>
</dbReference>
<evidence type="ECO:0000256" key="15">
    <source>
        <dbReference type="ARBA" id="ARBA00033116"/>
    </source>
</evidence>
<comment type="cofactor">
    <cofactor evidence="1">
        <name>Mg(2+)</name>
        <dbReference type="ChEBI" id="CHEBI:18420"/>
    </cofactor>
</comment>
<dbReference type="InterPro" id="IPR023602">
    <property type="entry name" value="Riboflavin_kinase_CTP-dep"/>
</dbReference>
<feature type="non-terminal residue" evidence="18">
    <location>
        <position position="143"/>
    </location>
</feature>
<comment type="pathway">
    <text evidence="2">Cofactor biosynthesis; FMN biosynthesis; FMN from riboflavin (CTP route): step 1/1.</text>
</comment>
<dbReference type="SUPFAM" id="SSF82114">
    <property type="entry name" value="Riboflavin kinase-like"/>
    <property type="match status" value="1"/>
</dbReference>
<dbReference type="AlphaFoldDB" id="A0A2R6ALY5"/>